<dbReference type="SUPFAM" id="SSF102400">
    <property type="entry name" value="DNA polymerase III chi subunit"/>
    <property type="match status" value="1"/>
</dbReference>
<dbReference type="KEGG" id="salh:HMF8227_02702"/>
<keyword evidence="2" id="KW-1185">Reference proteome</keyword>
<dbReference type="Proteomes" id="UP000245728">
    <property type="component" value="Chromosome"/>
</dbReference>
<dbReference type="AlphaFoldDB" id="A0A2S2E687"/>
<dbReference type="RefSeq" id="WP_109340670.1">
    <property type="nucleotide sequence ID" value="NZ_CP029347.1"/>
</dbReference>
<dbReference type="GO" id="GO:0006260">
    <property type="term" value="P:DNA replication"/>
    <property type="evidence" value="ECO:0007669"/>
    <property type="project" value="InterPro"/>
</dbReference>
<dbReference type="EMBL" id="CP029347">
    <property type="protein sequence ID" value="AWL13153.1"/>
    <property type="molecule type" value="Genomic_DNA"/>
</dbReference>
<organism evidence="1 2">
    <name type="scientific">Saliniradius amylolyticus</name>
    <dbReference type="NCBI Taxonomy" id="2183582"/>
    <lineage>
        <taxon>Bacteria</taxon>
        <taxon>Pseudomonadati</taxon>
        <taxon>Pseudomonadota</taxon>
        <taxon>Gammaproteobacteria</taxon>
        <taxon>Alteromonadales</taxon>
        <taxon>Alteromonadaceae</taxon>
        <taxon>Saliniradius</taxon>
    </lineage>
</organism>
<protein>
    <submittedName>
        <fullName evidence="1">DNA-directed DNA polymerase</fullName>
        <ecNumber evidence="1">2.7.7.7</ecNumber>
    </submittedName>
</protein>
<dbReference type="PANTHER" id="PTHR38767:SF1">
    <property type="entry name" value="DNA POLYMERASE III SUBUNIT CHI"/>
    <property type="match status" value="1"/>
</dbReference>
<sequence>MPRVCFYLLDEQGQKDEPASYALACHLAARSYSQRQPCLILCATQAQAEILDELLWQRPAERFIPHNLQGEGPKKGTPVEITWQLAESPRQPVLINLSSSIPDNLNRFRQIYDFVPVEDELKQRARERYKAYRSAGCQLDTQPASSLSE</sequence>
<dbReference type="InterPro" id="IPR007459">
    <property type="entry name" value="DNA_pol3_chi"/>
</dbReference>
<dbReference type="Gene3D" id="3.40.50.10110">
    <property type="entry name" value="DNA polymerase III subunit chi"/>
    <property type="match status" value="1"/>
</dbReference>
<proteinExistence type="predicted"/>
<dbReference type="Pfam" id="PF04364">
    <property type="entry name" value="DNA_pol3_chi"/>
    <property type="match status" value="1"/>
</dbReference>
<dbReference type="GO" id="GO:0003677">
    <property type="term" value="F:DNA binding"/>
    <property type="evidence" value="ECO:0007669"/>
    <property type="project" value="InterPro"/>
</dbReference>
<name>A0A2S2E687_9ALTE</name>
<accession>A0A2S2E687</accession>
<keyword evidence="1" id="KW-0808">Transferase</keyword>
<keyword evidence="1" id="KW-0239">DNA-directed DNA polymerase</keyword>
<dbReference type="EC" id="2.7.7.7" evidence="1"/>
<evidence type="ECO:0000313" key="1">
    <source>
        <dbReference type="EMBL" id="AWL13153.1"/>
    </source>
</evidence>
<keyword evidence="1" id="KW-0548">Nucleotidyltransferase</keyword>
<gene>
    <name evidence="1" type="primary">holC</name>
    <name evidence="1" type="ORF">HMF8227_02702</name>
</gene>
<reference evidence="1 2" key="1">
    <citation type="submission" date="2018-05" db="EMBL/GenBank/DDBJ databases">
        <title>Salinimonas sp. HMF8227 Genome sequencing and assembly.</title>
        <authorList>
            <person name="Kang H."/>
            <person name="Kang J."/>
            <person name="Cha I."/>
            <person name="Kim H."/>
            <person name="Joh K."/>
        </authorList>
    </citation>
    <scope>NUCLEOTIDE SEQUENCE [LARGE SCALE GENOMIC DNA]</scope>
    <source>
        <strain evidence="1 2">HMF8227</strain>
    </source>
</reference>
<dbReference type="OrthoDB" id="5297568at2"/>
<dbReference type="GO" id="GO:0003887">
    <property type="term" value="F:DNA-directed DNA polymerase activity"/>
    <property type="evidence" value="ECO:0007669"/>
    <property type="project" value="UniProtKB-KW"/>
</dbReference>
<dbReference type="PANTHER" id="PTHR38767">
    <property type="entry name" value="DNA POLYMERASE III SUBUNIT CHI"/>
    <property type="match status" value="1"/>
</dbReference>
<evidence type="ECO:0000313" key="2">
    <source>
        <dbReference type="Proteomes" id="UP000245728"/>
    </source>
</evidence>
<dbReference type="InterPro" id="IPR036768">
    <property type="entry name" value="PolIII_chi_sf"/>
</dbReference>
<dbReference type="GO" id="GO:0032298">
    <property type="term" value="P:positive regulation of DNA-templated DNA replication initiation"/>
    <property type="evidence" value="ECO:0007669"/>
    <property type="project" value="TreeGrafter"/>
</dbReference>